<gene>
    <name evidence="1" type="ORF">JF922_09300</name>
</gene>
<sequence>MSDAVADICRADELAAQRRRQLQERRESIERLDRWLQQVECMLERDRHTVPEDLVGEIGDFVGRIDPKLRNSLMRNQDRQAAAVLDVLFDAQEVVLPRAAS</sequence>
<reference evidence="1" key="1">
    <citation type="submission" date="2020-10" db="EMBL/GenBank/DDBJ databases">
        <title>Ca. Dormibacterota MAGs.</title>
        <authorList>
            <person name="Montgomery K."/>
        </authorList>
    </citation>
    <scope>NUCLEOTIDE SEQUENCE [LARGE SCALE GENOMIC DNA]</scope>
    <source>
        <strain evidence="1">SC8812_S17_10</strain>
    </source>
</reference>
<accession>A0A934N764</accession>
<dbReference type="EMBL" id="JAEKNR010000101">
    <property type="protein sequence ID" value="MBJ7598266.1"/>
    <property type="molecule type" value="Genomic_DNA"/>
</dbReference>
<organism evidence="1 2">
    <name type="scientific">Candidatus Nephthysia bennettiae</name>
    <dbReference type="NCBI Taxonomy" id="3127016"/>
    <lineage>
        <taxon>Bacteria</taxon>
        <taxon>Bacillati</taxon>
        <taxon>Candidatus Dormiibacterota</taxon>
        <taxon>Candidatus Dormibacteria</taxon>
        <taxon>Candidatus Dormibacterales</taxon>
        <taxon>Candidatus Dormibacteraceae</taxon>
        <taxon>Candidatus Nephthysia</taxon>
    </lineage>
</organism>
<proteinExistence type="predicted"/>
<name>A0A934N764_9BACT</name>
<keyword evidence="2" id="KW-1185">Reference proteome</keyword>
<protein>
    <submittedName>
        <fullName evidence="1">Uncharacterized protein</fullName>
    </submittedName>
</protein>
<evidence type="ECO:0000313" key="2">
    <source>
        <dbReference type="Proteomes" id="UP000612893"/>
    </source>
</evidence>
<dbReference type="Proteomes" id="UP000612893">
    <property type="component" value="Unassembled WGS sequence"/>
</dbReference>
<evidence type="ECO:0000313" key="1">
    <source>
        <dbReference type="EMBL" id="MBJ7598266.1"/>
    </source>
</evidence>
<comment type="caution">
    <text evidence="1">The sequence shown here is derived from an EMBL/GenBank/DDBJ whole genome shotgun (WGS) entry which is preliminary data.</text>
</comment>
<dbReference type="AlphaFoldDB" id="A0A934N764"/>